<accession>A0ABQ9YAQ9</accession>
<name>A0ABQ9YAQ9_9EUKA</name>
<feature type="compositionally biased region" description="Basic and acidic residues" evidence="2">
    <location>
        <begin position="552"/>
        <end position="561"/>
    </location>
</feature>
<protein>
    <submittedName>
        <fullName evidence="3">Uncharacterized protein</fullName>
    </submittedName>
</protein>
<evidence type="ECO:0000256" key="2">
    <source>
        <dbReference type="SAM" id="MobiDB-lite"/>
    </source>
</evidence>
<feature type="compositionally biased region" description="Basic residues" evidence="2">
    <location>
        <begin position="1172"/>
        <end position="1182"/>
    </location>
</feature>
<gene>
    <name evidence="3" type="ORF">BLNAU_4199</name>
</gene>
<feature type="coiled-coil region" evidence="1">
    <location>
        <begin position="341"/>
        <end position="389"/>
    </location>
</feature>
<evidence type="ECO:0000313" key="4">
    <source>
        <dbReference type="Proteomes" id="UP001281761"/>
    </source>
</evidence>
<feature type="coiled-coil region" evidence="1">
    <location>
        <begin position="502"/>
        <end position="543"/>
    </location>
</feature>
<dbReference type="PANTHER" id="PTHR39867">
    <property type="entry name" value="HELICASE ATP-BINDING DOMAIN-CONTAINING PROTEIN"/>
    <property type="match status" value="1"/>
</dbReference>
<organism evidence="3 4">
    <name type="scientific">Blattamonas nauphoetae</name>
    <dbReference type="NCBI Taxonomy" id="2049346"/>
    <lineage>
        <taxon>Eukaryota</taxon>
        <taxon>Metamonada</taxon>
        <taxon>Preaxostyla</taxon>
        <taxon>Oxymonadida</taxon>
        <taxon>Blattamonas</taxon>
    </lineage>
</organism>
<evidence type="ECO:0000256" key="1">
    <source>
        <dbReference type="SAM" id="Coils"/>
    </source>
</evidence>
<feature type="region of interest" description="Disordered" evidence="2">
    <location>
        <begin position="429"/>
        <end position="455"/>
    </location>
</feature>
<feature type="region of interest" description="Disordered" evidence="2">
    <location>
        <begin position="1"/>
        <end position="65"/>
    </location>
</feature>
<evidence type="ECO:0000313" key="3">
    <source>
        <dbReference type="EMBL" id="KAK2960802.1"/>
    </source>
</evidence>
<dbReference type="PANTHER" id="PTHR39867:SF1">
    <property type="entry name" value="HELICASE ATP-BINDING DOMAIN-CONTAINING PROTEIN"/>
    <property type="match status" value="1"/>
</dbReference>
<feature type="compositionally biased region" description="Polar residues" evidence="2">
    <location>
        <begin position="562"/>
        <end position="572"/>
    </location>
</feature>
<feature type="compositionally biased region" description="Basic and acidic residues" evidence="2">
    <location>
        <begin position="40"/>
        <end position="54"/>
    </location>
</feature>
<feature type="region of interest" description="Disordered" evidence="2">
    <location>
        <begin position="552"/>
        <end position="572"/>
    </location>
</feature>
<dbReference type="EMBL" id="JARBJD010000020">
    <property type="protein sequence ID" value="KAK2960802.1"/>
    <property type="molecule type" value="Genomic_DNA"/>
</dbReference>
<sequence>MTQVGFSQTATNITSQFRRTQTTTGMPKKGKPSPFVTTKSIERELQLNENERMSRSQSPRNPKIDPIDEAMKQMKFTQPEAEYTQGLDDFEPSKTNDTDYFLNRARLTSNPKLSFGAVERTGNYLMSIPGTGLWQESRPPFKTYSREAIIDIKNRYDEMLSSRDMDDLTALEKAHHVQMCTDVAFGDSAEILGLQCIEQGELLMKCRKAYGWIFMEMGKEEKNLLERENNMQNEVKLMQEELTRMKEESAKLLAQTCQKYERDIEQVRQEKEDTKKKMNNLIQDHEAERLEIERRFNSFNSLLQKIRNDERLGKEESGAGELLQEKDKIIRMRERKIIELTDMYERDVKELRTQLEDMQSKASTFSEQLTKEKAKREEALSQLEKNKETPQRWVLPPNVCNACRAKFQKALESGTAVLLGSTSDEKDLIDAGESSKIGSRKNSRPPSREGNMAPVTGAPKTIIVQDPATTAKLNKAEKDLKMLSALSKVQEKTIEEQKKLFQEVIKKQMSTNQEQKEQQEKEKEAYKKQIEELVTLAKDLETNKRVEVVETVREEREDRNQEPSSSNNVSFQFGKTDWSLSEEELLSATQKLLKRIDESLEANRKSTSSISDDPSALDSAATDLINVLPIPPLRRLSLPLSALLIPTHTGLQPSLNWMIGSVRQIYADFILAQRGLQSITSGLTVLGLHGLTHFSDYVYIWIDDKYGVQKKQESARWALLFGIDLFRKDFPELFLFGKFLMEEYTTDEVDLFCFTYMALFEGGLPQPPLNETEFIAASSLDTCKKAIRLVFEGISESKITEIFSGLNPYLDDEQVNKYIDEEKKGRPKTKIDASAFLLYLLDVYRVEKKKRIDSMKVLFEQLLTTKENKGRANFSETYALLKTFFPSTTLPLALTVFRDAFRASGCQFPTFPSLLESLQRNNFFTLTLQLPNSLDLCDTLAPLTVQQNTAALKVVNRHISLLRPYIADRIRIWNSILTPVGIVHILSQSIRTLDDSLAKKQGRKSVFSFLKLLALLQTLQLSSNEMNGLLSFALPIGDQQRINALAAALRSPDTPTQPININNEREVCMDNLFRQFESCLGVLDPSISTPIPPPLLVKGNIPPFPPSLSSILPALGLYNPSIRYSIMSSSAALDLTQFGINTIHRSPAQPPATVGQSAVSEQASEKKDDAGKKKKKKKKSSD</sequence>
<reference evidence="3 4" key="1">
    <citation type="journal article" date="2022" name="bioRxiv">
        <title>Genomics of Preaxostyla Flagellates Illuminates Evolutionary Transitions and the Path Towards Mitochondrial Loss.</title>
        <authorList>
            <person name="Novak L.V.F."/>
            <person name="Treitli S.C."/>
            <person name="Pyrih J."/>
            <person name="Halakuc P."/>
            <person name="Pipaliya S.V."/>
            <person name="Vacek V."/>
            <person name="Brzon O."/>
            <person name="Soukal P."/>
            <person name="Eme L."/>
            <person name="Dacks J.B."/>
            <person name="Karnkowska A."/>
            <person name="Elias M."/>
            <person name="Hampl V."/>
        </authorList>
    </citation>
    <scope>NUCLEOTIDE SEQUENCE [LARGE SCALE GENOMIC DNA]</scope>
    <source>
        <strain evidence="3">NAU3</strain>
        <tissue evidence="3">Gut</tissue>
    </source>
</reference>
<feature type="coiled-coil region" evidence="1">
    <location>
        <begin position="221"/>
        <end position="295"/>
    </location>
</feature>
<feature type="compositionally biased region" description="Polar residues" evidence="2">
    <location>
        <begin position="1"/>
        <end position="25"/>
    </location>
</feature>
<keyword evidence="4" id="KW-1185">Reference proteome</keyword>
<comment type="caution">
    <text evidence="3">The sequence shown here is derived from an EMBL/GenBank/DDBJ whole genome shotgun (WGS) entry which is preliminary data.</text>
</comment>
<feature type="region of interest" description="Disordered" evidence="2">
    <location>
        <begin position="1144"/>
        <end position="1182"/>
    </location>
</feature>
<dbReference type="Proteomes" id="UP001281761">
    <property type="component" value="Unassembled WGS sequence"/>
</dbReference>
<keyword evidence="1" id="KW-0175">Coiled coil</keyword>
<proteinExistence type="predicted"/>